<dbReference type="EMBL" id="REGA01000017">
    <property type="protein sequence ID" value="RQG92216.1"/>
    <property type="molecule type" value="Genomic_DNA"/>
</dbReference>
<keyword evidence="1" id="KW-1133">Transmembrane helix</keyword>
<sequence length="239" mass="26721">MTDSRGRDLPARDPLPRYLAPVPKRIEDLGLRFAWLVVAVNLAGTVFGFWYYSGQFAETPAIMWPWVPDSPMATLLIALAIAAWKLGYELPWLTALAFFGNVILGLWTPYTLLVFSDAYSYLHPLMYQFLFWSHLGMVVQALVLHRITDFPVRAVAVALLWYSSNLIVDYFVPIVEGPHGVHHTTIPVGQDTPMFLGADALGVVAAGEVTFTLLALFLALAIRVEKLKLALARVHRRDV</sequence>
<dbReference type="AlphaFoldDB" id="A0A3N6MEF1"/>
<organism evidence="2 3">
    <name type="scientific">Natrarchaeobius chitinivorans</name>
    <dbReference type="NCBI Taxonomy" id="1679083"/>
    <lineage>
        <taxon>Archaea</taxon>
        <taxon>Methanobacteriati</taxon>
        <taxon>Methanobacteriota</taxon>
        <taxon>Stenosarchaea group</taxon>
        <taxon>Halobacteria</taxon>
        <taxon>Halobacteriales</taxon>
        <taxon>Natrialbaceae</taxon>
        <taxon>Natrarchaeobius</taxon>
    </lineage>
</organism>
<proteinExistence type="predicted"/>
<feature type="transmembrane region" description="Helical" evidence="1">
    <location>
        <begin position="72"/>
        <end position="88"/>
    </location>
</feature>
<dbReference type="PANTHER" id="PTHR40042">
    <property type="entry name" value="HYPOTHETICAL MEMBRANE SPANNING PROTEIN"/>
    <property type="match status" value="1"/>
</dbReference>
<dbReference type="PANTHER" id="PTHR40042:SF1">
    <property type="entry name" value="DUF1405 DOMAIN-CONTAINING PROTEIN"/>
    <property type="match status" value="1"/>
</dbReference>
<dbReference type="RefSeq" id="WP_124196787.1">
    <property type="nucleotide sequence ID" value="NZ_REGA01000017.1"/>
</dbReference>
<evidence type="ECO:0000313" key="3">
    <source>
        <dbReference type="Proteomes" id="UP000282323"/>
    </source>
</evidence>
<feature type="transmembrane region" description="Helical" evidence="1">
    <location>
        <begin position="33"/>
        <end position="52"/>
    </location>
</feature>
<feature type="transmembrane region" description="Helical" evidence="1">
    <location>
        <begin position="156"/>
        <end position="175"/>
    </location>
</feature>
<comment type="caution">
    <text evidence="2">The sequence shown here is derived from an EMBL/GenBank/DDBJ whole genome shotgun (WGS) entry which is preliminary data.</text>
</comment>
<name>A0A3N6MEF1_NATCH</name>
<keyword evidence="1" id="KW-0812">Transmembrane</keyword>
<feature type="transmembrane region" description="Helical" evidence="1">
    <location>
        <begin position="95"/>
        <end position="113"/>
    </location>
</feature>
<reference evidence="2 3" key="1">
    <citation type="submission" date="2018-10" db="EMBL/GenBank/DDBJ databases">
        <title>Natrarchaeobius chitinivorans gen. nov., sp. nov., and Natrarchaeobius haloalkaliphilus sp. nov., alkaliphilic, chitin-utilizing haloarchaea from hypersaline alkaline lakes.</title>
        <authorList>
            <person name="Sorokin D.Y."/>
            <person name="Elcheninov A.G."/>
            <person name="Kostrikina N.A."/>
            <person name="Bale N.J."/>
            <person name="Sinninghe Damste J.S."/>
            <person name="Khijniak T.V."/>
            <person name="Kublanov I.V."/>
            <person name="Toshchakov S.V."/>
        </authorList>
    </citation>
    <scope>NUCLEOTIDE SEQUENCE [LARGE SCALE GENOMIC DNA]</scope>
    <source>
        <strain evidence="2 3">AArcht4T</strain>
    </source>
</reference>
<dbReference type="InterPro" id="IPR009845">
    <property type="entry name" value="DUF1405"/>
</dbReference>
<evidence type="ECO:0000313" key="2">
    <source>
        <dbReference type="EMBL" id="RQG92216.1"/>
    </source>
</evidence>
<dbReference type="OrthoDB" id="160626at2157"/>
<dbReference type="Proteomes" id="UP000282323">
    <property type="component" value="Unassembled WGS sequence"/>
</dbReference>
<feature type="transmembrane region" description="Helical" evidence="1">
    <location>
        <begin position="195"/>
        <end position="222"/>
    </location>
</feature>
<feature type="transmembrane region" description="Helical" evidence="1">
    <location>
        <begin position="125"/>
        <end position="144"/>
    </location>
</feature>
<gene>
    <name evidence="2" type="ORF">EA473_17020</name>
</gene>
<keyword evidence="3" id="KW-1185">Reference proteome</keyword>
<protein>
    <submittedName>
        <fullName evidence="2">DUF1405 domain-containing protein</fullName>
    </submittedName>
</protein>
<dbReference type="Pfam" id="PF07187">
    <property type="entry name" value="DUF1405"/>
    <property type="match status" value="1"/>
</dbReference>
<accession>A0A3N6MEF1</accession>
<keyword evidence="1" id="KW-0472">Membrane</keyword>
<evidence type="ECO:0000256" key="1">
    <source>
        <dbReference type="SAM" id="Phobius"/>
    </source>
</evidence>